<name>A0A0G1YV69_9BACT</name>
<sequence>MIIETYYYDEDNIDNIPLRLCIIKNKHIARVEYKDDNGWQAIKVDEDKEEGRELDALIFGDVSGHSEEQFAMGIIYRTLFSCPDIFKAIFPRWYNHHNRPTA</sequence>
<dbReference type="AlphaFoldDB" id="A0A0G1YV69"/>
<accession>A0A0G1YV69</accession>
<evidence type="ECO:0000313" key="2">
    <source>
        <dbReference type="Proteomes" id="UP000034588"/>
    </source>
</evidence>
<protein>
    <submittedName>
        <fullName evidence="1">Uncharacterized protein</fullName>
    </submittedName>
</protein>
<organism evidence="1 2">
    <name type="scientific">Candidatus Gottesmanbacteria bacterium GW2011_GWB1_49_7</name>
    <dbReference type="NCBI Taxonomy" id="1618448"/>
    <lineage>
        <taxon>Bacteria</taxon>
        <taxon>Candidatus Gottesmaniibacteriota</taxon>
    </lineage>
</organism>
<dbReference type="Proteomes" id="UP000034588">
    <property type="component" value="Unassembled WGS sequence"/>
</dbReference>
<gene>
    <name evidence="1" type="ORF">UY48_C0043G0009</name>
</gene>
<reference evidence="1 2" key="1">
    <citation type="journal article" date="2015" name="Nature">
        <title>rRNA introns, odd ribosomes, and small enigmatic genomes across a large radiation of phyla.</title>
        <authorList>
            <person name="Brown C.T."/>
            <person name="Hug L.A."/>
            <person name="Thomas B.C."/>
            <person name="Sharon I."/>
            <person name="Castelle C.J."/>
            <person name="Singh A."/>
            <person name="Wilkins M.J."/>
            <person name="Williams K.H."/>
            <person name="Banfield J.F."/>
        </authorList>
    </citation>
    <scope>NUCLEOTIDE SEQUENCE [LARGE SCALE GENOMIC DNA]</scope>
</reference>
<comment type="caution">
    <text evidence="1">The sequence shown here is derived from an EMBL/GenBank/DDBJ whole genome shotgun (WGS) entry which is preliminary data.</text>
</comment>
<proteinExistence type="predicted"/>
<dbReference type="EMBL" id="LCQD01000043">
    <property type="protein sequence ID" value="KKW10249.1"/>
    <property type="molecule type" value="Genomic_DNA"/>
</dbReference>
<evidence type="ECO:0000313" key="1">
    <source>
        <dbReference type="EMBL" id="KKW10249.1"/>
    </source>
</evidence>